<evidence type="ECO:0000256" key="4">
    <source>
        <dbReference type="ARBA" id="ARBA00011744"/>
    </source>
</evidence>
<evidence type="ECO:0000256" key="3">
    <source>
        <dbReference type="ARBA" id="ARBA00006341"/>
    </source>
</evidence>
<dbReference type="PANTHER" id="PTHR30239">
    <property type="entry name" value="ACETOLACTATE SYNTHASE SMALL SUBUNIT"/>
    <property type="match status" value="1"/>
</dbReference>
<evidence type="ECO:0000256" key="7">
    <source>
        <dbReference type="ARBA" id="ARBA00048670"/>
    </source>
</evidence>
<keyword evidence="6 8" id="KW-0100">Branched-chain amino acid biosynthesis</keyword>
<evidence type="ECO:0000313" key="11">
    <source>
        <dbReference type="Proteomes" id="UP001546774"/>
    </source>
</evidence>
<comment type="catalytic activity">
    <reaction evidence="7 8">
        <text>2 pyruvate + H(+) = (2S)-2-acetolactate + CO2</text>
        <dbReference type="Rhea" id="RHEA:25249"/>
        <dbReference type="ChEBI" id="CHEBI:15361"/>
        <dbReference type="ChEBI" id="CHEBI:15378"/>
        <dbReference type="ChEBI" id="CHEBI:16526"/>
        <dbReference type="ChEBI" id="CHEBI:58476"/>
        <dbReference type="EC" id="2.2.1.6"/>
    </reaction>
</comment>
<comment type="pathway">
    <text evidence="2 8">Amino-acid biosynthesis; L-valine biosynthesis; L-valine from pyruvate: step 1/4.</text>
</comment>
<evidence type="ECO:0000259" key="9">
    <source>
        <dbReference type="PROSITE" id="PS51671"/>
    </source>
</evidence>
<dbReference type="Gene3D" id="3.30.70.1150">
    <property type="entry name" value="ACT-like. Chain A, domain 2"/>
    <property type="match status" value="1"/>
</dbReference>
<dbReference type="Pfam" id="PF10369">
    <property type="entry name" value="ALS_ss_C"/>
    <property type="match status" value="1"/>
</dbReference>
<accession>A0ABV1H1H8</accession>
<feature type="domain" description="ACT" evidence="9">
    <location>
        <begin position="5"/>
        <end position="79"/>
    </location>
</feature>
<dbReference type="NCBIfam" id="NF008864">
    <property type="entry name" value="PRK11895.1"/>
    <property type="match status" value="1"/>
</dbReference>
<dbReference type="InterPro" id="IPR054480">
    <property type="entry name" value="AHAS_small-like_ACT"/>
</dbReference>
<dbReference type="InterPro" id="IPR002912">
    <property type="entry name" value="ACT_dom"/>
</dbReference>
<comment type="caution">
    <text evidence="10">The sequence shown here is derived from an EMBL/GenBank/DDBJ whole genome shotgun (WGS) entry which is preliminary data.</text>
</comment>
<dbReference type="EC" id="2.2.1.6" evidence="8"/>
<dbReference type="CDD" id="cd04878">
    <property type="entry name" value="ACT_AHAS"/>
    <property type="match status" value="1"/>
</dbReference>
<evidence type="ECO:0000256" key="6">
    <source>
        <dbReference type="ARBA" id="ARBA00023304"/>
    </source>
</evidence>
<keyword evidence="11" id="KW-1185">Reference proteome</keyword>
<comment type="similarity">
    <text evidence="3 8">Belongs to the acetolactate synthase small subunit family.</text>
</comment>
<name>A0ABV1H1H8_9FIRM</name>
<evidence type="ECO:0000256" key="1">
    <source>
        <dbReference type="ARBA" id="ARBA00004974"/>
    </source>
</evidence>
<evidence type="ECO:0000313" key="10">
    <source>
        <dbReference type="EMBL" id="MEQ2553551.1"/>
    </source>
</evidence>
<evidence type="ECO:0000256" key="5">
    <source>
        <dbReference type="ARBA" id="ARBA00022605"/>
    </source>
</evidence>
<gene>
    <name evidence="10" type="primary">ilvN</name>
    <name evidence="10" type="ORF">WMO37_00775</name>
</gene>
<dbReference type="Gene3D" id="3.30.70.260">
    <property type="match status" value="1"/>
</dbReference>
<dbReference type="SUPFAM" id="SSF55021">
    <property type="entry name" value="ACT-like"/>
    <property type="match status" value="2"/>
</dbReference>
<keyword evidence="5 8" id="KW-0028">Amino-acid biosynthesis</keyword>
<dbReference type="InterPro" id="IPR039557">
    <property type="entry name" value="AHAS_ACT"/>
</dbReference>
<protein>
    <recommendedName>
        <fullName evidence="8">Acetolactate synthase small subunit</fullName>
        <shortName evidence="8">AHAS</shortName>
        <shortName evidence="8">ALS</shortName>
        <ecNumber evidence="8">2.2.1.6</ecNumber>
    </recommendedName>
    <alternativeName>
        <fullName evidence="8">Acetohydroxy-acid synthase small subunit</fullName>
    </alternativeName>
</protein>
<comment type="subunit">
    <text evidence="4 8">Dimer of large and small chains.</text>
</comment>
<evidence type="ECO:0000256" key="8">
    <source>
        <dbReference type="RuleBase" id="RU368092"/>
    </source>
</evidence>
<dbReference type="InterPro" id="IPR004789">
    <property type="entry name" value="Acetalactate_synth_ssu"/>
</dbReference>
<dbReference type="NCBIfam" id="TIGR00119">
    <property type="entry name" value="acolac_sm"/>
    <property type="match status" value="1"/>
</dbReference>
<reference evidence="10" key="1">
    <citation type="submission" date="2024-03" db="EMBL/GenBank/DDBJ databases">
        <title>Human intestinal bacterial collection.</title>
        <authorList>
            <person name="Pauvert C."/>
            <person name="Hitch T.C.A."/>
            <person name="Clavel T."/>
        </authorList>
    </citation>
    <scope>NUCLEOTIDE SEQUENCE [LARGE SCALE GENOMIC DNA]</scope>
    <source>
        <strain evidence="10">CLA-AA-H89B</strain>
    </source>
</reference>
<dbReference type="GO" id="GO:0003984">
    <property type="term" value="F:acetolactate synthase activity"/>
    <property type="evidence" value="ECO:0007669"/>
    <property type="project" value="UniProtKB-EC"/>
</dbReference>
<dbReference type="InterPro" id="IPR027271">
    <property type="entry name" value="Acetolactate_synth/TF_NikR_C"/>
</dbReference>
<dbReference type="EMBL" id="JBBMFS010000001">
    <property type="protein sequence ID" value="MEQ2553551.1"/>
    <property type="molecule type" value="Genomic_DNA"/>
</dbReference>
<sequence>MRHAVFSILVENSSGVLSRVAGLFSRRGYNIDSLTVGETQDPKYSRMTVTVTGDDDVLEQIQKQLTKLVDVKEIMELPQDASVCRELVLVKVECDAAHRQEIIAISDVFRAKIVDVSPESVIIELTGAQNKLNAFIELLNGFKITELARTGITGLARGAANLK</sequence>
<comment type="function">
    <text evidence="8">Catalyzes the conversion of 2 pyruvate molecules into acetolactate in the first common step of the biosynthetic pathway of the branched-amino acids such as leucine, isoleucine, and valine.</text>
</comment>
<organism evidence="10 11">
    <name type="scientific">Lachnospira intestinalis</name>
    <dbReference type="NCBI Taxonomy" id="3133158"/>
    <lineage>
        <taxon>Bacteria</taxon>
        <taxon>Bacillati</taxon>
        <taxon>Bacillota</taxon>
        <taxon>Clostridia</taxon>
        <taxon>Lachnospirales</taxon>
        <taxon>Lachnospiraceae</taxon>
        <taxon>Lachnospira</taxon>
    </lineage>
</organism>
<evidence type="ECO:0000256" key="2">
    <source>
        <dbReference type="ARBA" id="ARBA00005025"/>
    </source>
</evidence>
<keyword evidence="8 10" id="KW-0808">Transferase</keyword>
<dbReference type="InterPro" id="IPR045865">
    <property type="entry name" value="ACT-like_dom_sf"/>
</dbReference>
<comment type="pathway">
    <text evidence="1 8">Amino-acid biosynthesis; L-isoleucine biosynthesis; L-isoleucine from 2-oxobutanoate: step 1/4.</text>
</comment>
<proteinExistence type="inferred from homology"/>
<dbReference type="Pfam" id="PF22629">
    <property type="entry name" value="ACT_AHAS_ss"/>
    <property type="match status" value="1"/>
</dbReference>
<dbReference type="InterPro" id="IPR019455">
    <property type="entry name" value="Acetolactate_synth_ssu_C"/>
</dbReference>
<dbReference type="PROSITE" id="PS51671">
    <property type="entry name" value="ACT"/>
    <property type="match status" value="1"/>
</dbReference>
<dbReference type="Proteomes" id="UP001546774">
    <property type="component" value="Unassembled WGS sequence"/>
</dbReference>
<dbReference type="PANTHER" id="PTHR30239:SF0">
    <property type="entry name" value="ACETOLACTATE SYNTHASE SMALL SUBUNIT 1, CHLOROPLASTIC"/>
    <property type="match status" value="1"/>
</dbReference>